<keyword evidence="4" id="KW-0547">Nucleotide-binding</keyword>
<dbReference type="GO" id="GO:0030257">
    <property type="term" value="C:type III protein secretion system complex"/>
    <property type="evidence" value="ECO:0007669"/>
    <property type="project" value="InterPro"/>
</dbReference>
<dbReference type="InterPro" id="IPR020003">
    <property type="entry name" value="ATPase_a/bsu_AS"/>
</dbReference>
<dbReference type="PROSITE" id="PS00152">
    <property type="entry name" value="ATPASE_ALPHA_BETA"/>
    <property type="match status" value="1"/>
</dbReference>
<comment type="subcellular location">
    <subcellularLocation>
        <location evidence="1">Cytoplasm</location>
    </subcellularLocation>
</comment>
<protein>
    <submittedName>
        <fullName evidence="10">Flagellum-specific ATP synthase</fullName>
        <ecNumber evidence="10">3.6.3.14</ecNumber>
    </submittedName>
</protein>
<dbReference type="FunFam" id="3.40.50.12240:FF:000002">
    <property type="entry name" value="Flagellum-specific ATP synthase FliI"/>
    <property type="match status" value="1"/>
</dbReference>
<name>N0BB02_9HYPH</name>
<dbReference type="PANTHER" id="PTHR15184:SF9">
    <property type="entry name" value="SPI-1 TYPE 3 SECRETION SYSTEM ATPASE"/>
    <property type="match status" value="1"/>
</dbReference>
<dbReference type="CDD" id="cd01136">
    <property type="entry name" value="ATPase_flagellum-secretory_path_III"/>
    <property type="match status" value="1"/>
</dbReference>
<dbReference type="KEGG" id="hdt:HYPDE_38738"/>
<keyword evidence="7" id="KW-1278">Translocase</keyword>
<dbReference type="HOGENOM" id="CLU_022398_5_1_5"/>
<dbReference type="Pfam" id="PF18269">
    <property type="entry name" value="T3SS_ATPase_C"/>
    <property type="match status" value="1"/>
</dbReference>
<organism evidence="10 11">
    <name type="scientific">Hyphomicrobium denitrificans 1NES1</name>
    <dbReference type="NCBI Taxonomy" id="670307"/>
    <lineage>
        <taxon>Bacteria</taxon>
        <taxon>Pseudomonadati</taxon>
        <taxon>Pseudomonadota</taxon>
        <taxon>Alphaproteobacteria</taxon>
        <taxon>Hyphomicrobiales</taxon>
        <taxon>Hyphomicrobiaceae</taxon>
        <taxon>Hyphomicrobium</taxon>
    </lineage>
</organism>
<dbReference type="RefSeq" id="WP_015599432.1">
    <property type="nucleotide sequence ID" value="NC_021172.1"/>
</dbReference>
<keyword evidence="6" id="KW-0653">Protein transport</keyword>
<dbReference type="PANTHER" id="PTHR15184">
    <property type="entry name" value="ATP SYNTHASE"/>
    <property type="match status" value="1"/>
</dbReference>
<dbReference type="InterPro" id="IPR040627">
    <property type="entry name" value="T3SS_ATPase_C"/>
</dbReference>
<dbReference type="GO" id="GO:0005737">
    <property type="term" value="C:cytoplasm"/>
    <property type="evidence" value="ECO:0007669"/>
    <property type="project" value="UniProtKB-SubCell"/>
</dbReference>
<dbReference type="EC" id="3.6.3.14" evidence="10"/>
<keyword evidence="11" id="KW-1185">Reference proteome</keyword>
<evidence type="ECO:0000256" key="4">
    <source>
        <dbReference type="ARBA" id="ARBA00022741"/>
    </source>
</evidence>
<dbReference type="Proteomes" id="UP000005952">
    <property type="component" value="Chromosome"/>
</dbReference>
<dbReference type="STRING" id="670307.HYPDE_38738"/>
<accession>N0BB02</accession>
<dbReference type="SMART" id="SM00382">
    <property type="entry name" value="AAA"/>
    <property type="match status" value="1"/>
</dbReference>
<keyword evidence="10" id="KW-0378">Hydrolase</keyword>
<dbReference type="InterPro" id="IPR000194">
    <property type="entry name" value="ATPase_F1/V1/A1_a/bsu_nucl-bd"/>
</dbReference>
<keyword evidence="2" id="KW-0813">Transport</keyword>
<gene>
    <name evidence="10" type="primary">fliI</name>
    <name evidence="10" type="ORF">HYPDE_38738</name>
</gene>
<evidence type="ECO:0000313" key="10">
    <source>
        <dbReference type="EMBL" id="AGK59417.1"/>
    </source>
</evidence>
<dbReference type="GO" id="GO:0046933">
    <property type="term" value="F:proton-transporting ATP synthase activity, rotational mechanism"/>
    <property type="evidence" value="ECO:0007669"/>
    <property type="project" value="TreeGrafter"/>
</dbReference>
<evidence type="ECO:0000259" key="9">
    <source>
        <dbReference type="SMART" id="SM00382"/>
    </source>
</evidence>
<dbReference type="InterPro" id="IPR027417">
    <property type="entry name" value="P-loop_NTPase"/>
</dbReference>
<dbReference type="NCBIfam" id="TIGR01026">
    <property type="entry name" value="fliI_yscN"/>
    <property type="match status" value="1"/>
</dbReference>
<dbReference type="EMBL" id="CP005587">
    <property type="protein sequence ID" value="AGK59417.1"/>
    <property type="molecule type" value="Genomic_DNA"/>
</dbReference>
<dbReference type="InterPro" id="IPR005714">
    <property type="entry name" value="ATPase_T3SS_FliI/YscN"/>
</dbReference>
<dbReference type="OrthoDB" id="9801639at2"/>
<evidence type="ECO:0000313" key="11">
    <source>
        <dbReference type="Proteomes" id="UP000005952"/>
    </source>
</evidence>
<proteinExistence type="predicted"/>
<dbReference type="InterPro" id="IPR050053">
    <property type="entry name" value="ATPase_alpha/beta_chains"/>
</dbReference>
<comment type="catalytic activity">
    <reaction evidence="8">
        <text>ATP + H2O + cellular proteinSide 1 = ADP + phosphate + cellular proteinSide 2.</text>
        <dbReference type="EC" id="7.4.2.8"/>
    </reaction>
</comment>
<reference evidence="10 11" key="1">
    <citation type="journal article" date="2013" name="Genome Announc.">
        <title>Genome sequences for three denitrifying bacterial strains isolated from a uranium- and nitrate-contaminated subsurface environment.</title>
        <authorList>
            <person name="Venkatramanan R."/>
            <person name="Prakash O."/>
            <person name="Woyke T."/>
            <person name="Chain P."/>
            <person name="Goodwin L.A."/>
            <person name="Watson D."/>
            <person name="Brooks S."/>
            <person name="Kostka J.E."/>
            <person name="Green S.J."/>
        </authorList>
    </citation>
    <scope>NUCLEOTIDE SEQUENCE [LARGE SCALE GENOMIC DNA]</scope>
    <source>
        <strain evidence="10 11">1NES1</strain>
    </source>
</reference>
<feature type="domain" description="AAA+ ATPase" evidence="9">
    <location>
        <begin position="168"/>
        <end position="351"/>
    </location>
</feature>
<dbReference type="Pfam" id="PF00006">
    <property type="entry name" value="ATP-synt_ab"/>
    <property type="match status" value="1"/>
</dbReference>
<dbReference type="GO" id="GO:0005524">
    <property type="term" value="F:ATP binding"/>
    <property type="evidence" value="ECO:0007669"/>
    <property type="project" value="UniProtKB-KW"/>
</dbReference>
<evidence type="ECO:0000256" key="3">
    <source>
        <dbReference type="ARBA" id="ARBA00022490"/>
    </source>
</evidence>
<keyword evidence="5" id="KW-0067">ATP-binding</keyword>
<evidence type="ECO:0000256" key="8">
    <source>
        <dbReference type="ARBA" id="ARBA00034006"/>
    </source>
</evidence>
<dbReference type="InterPro" id="IPR003593">
    <property type="entry name" value="AAA+_ATPase"/>
</dbReference>
<dbReference type="AlphaFoldDB" id="N0BB02"/>
<evidence type="ECO:0000256" key="7">
    <source>
        <dbReference type="ARBA" id="ARBA00022967"/>
    </source>
</evidence>
<sequence>MTATASLTSFDRLDAMLACATARRPAHRISGKVARISPTYIVVTGLSKFVSIGDAVSISGVGGSVLAEVASIEAQVINVTPFIADHRIELGARVTALSGQLTLSPHGSWLGRTLNALGHPIDDQGPLTVGDRAVPIQGSPPAAMRRSRLGDPLTTGVKAIDLFTPICAGQRIGIFAGSGVGKSTLLAMLSRAPSSDVTVLALVGERSREVRDFLDDTLSASRDRVVSVVATSDESPMMRRLAPSAAMCIAEYYRDQGKNVLLIIDSLTRYAHAMRELALASDEPPVARGYPPSVFSALPRLLERAGTGEEGAGTITAVLSVLVDGDDHNDPIADAARGILDGHIVLDRSIASQGRLPAVDPLVSLSRLAPKIRTKKQAQYTTQLIESISRFEDTRDLRAIGGYRPGSDITLDRALDIVPRLYEALKQDLNEPPVEDVFAFLSQTLPSPPRSNSPSSR</sequence>
<evidence type="ECO:0000256" key="5">
    <source>
        <dbReference type="ARBA" id="ARBA00022840"/>
    </source>
</evidence>
<dbReference type="SUPFAM" id="SSF52540">
    <property type="entry name" value="P-loop containing nucleoside triphosphate hydrolases"/>
    <property type="match status" value="1"/>
</dbReference>
<evidence type="ECO:0000256" key="1">
    <source>
        <dbReference type="ARBA" id="ARBA00004496"/>
    </source>
</evidence>
<dbReference type="GO" id="GO:0008564">
    <property type="term" value="F:protein-exporting ATPase activity"/>
    <property type="evidence" value="ECO:0007669"/>
    <property type="project" value="UniProtKB-EC"/>
</dbReference>
<evidence type="ECO:0000256" key="6">
    <source>
        <dbReference type="ARBA" id="ARBA00022927"/>
    </source>
</evidence>
<dbReference type="eggNOG" id="COG1157">
    <property type="taxonomic scope" value="Bacteria"/>
</dbReference>
<dbReference type="GO" id="GO:0030254">
    <property type="term" value="P:protein secretion by the type III secretion system"/>
    <property type="evidence" value="ECO:0007669"/>
    <property type="project" value="InterPro"/>
</dbReference>
<dbReference type="GO" id="GO:0016887">
    <property type="term" value="F:ATP hydrolysis activity"/>
    <property type="evidence" value="ECO:0007669"/>
    <property type="project" value="InterPro"/>
</dbReference>
<dbReference type="Gene3D" id="3.40.50.12240">
    <property type="match status" value="1"/>
</dbReference>
<keyword evidence="3" id="KW-0963">Cytoplasm</keyword>
<evidence type="ECO:0000256" key="2">
    <source>
        <dbReference type="ARBA" id="ARBA00022448"/>
    </source>
</evidence>